<feature type="domain" description="HPt" evidence="2">
    <location>
        <begin position="3"/>
        <end position="107"/>
    </location>
</feature>
<dbReference type="InterPro" id="IPR036641">
    <property type="entry name" value="HPT_dom_sf"/>
</dbReference>
<accession>A0A497E3M6</accession>
<dbReference type="EMBL" id="QMPZ01000054">
    <property type="protein sequence ID" value="RLE09247.1"/>
    <property type="molecule type" value="Genomic_DNA"/>
</dbReference>
<evidence type="ECO:0000313" key="3">
    <source>
        <dbReference type="EMBL" id="RLE09247.1"/>
    </source>
</evidence>
<dbReference type="PANTHER" id="PTHR43395">
    <property type="entry name" value="SENSOR HISTIDINE KINASE CHEA"/>
    <property type="match status" value="1"/>
</dbReference>
<gene>
    <name evidence="3" type="ORF">DRJ00_04635</name>
</gene>
<feature type="modified residue" description="Phosphohistidine" evidence="1">
    <location>
        <position position="50"/>
    </location>
</feature>
<feature type="domain" description="HPt" evidence="2">
    <location>
        <begin position="149"/>
        <end position="196"/>
    </location>
</feature>
<dbReference type="InterPro" id="IPR008207">
    <property type="entry name" value="Sig_transdc_His_kin_Hpt_dom"/>
</dbReference>
<feature type="modified residue" description="Phosphohistidine" evidence="1">
    <location>
        <position position="196"/>
    </location>
</feature>
<evidence type="ECO:0000313" key="4">
    <source>
        <dbReference type="Proteomes" id="UP000279422"/>
    </source>
</evidence>
<dbReference type="SUPFAM" id="SSF47226">
    <property type="entry name" value="Histidine-containing phosphotransfer domain, HPT domain"/>
    <property type="match status" value="2"/>
</dbReference>
<dbReference type="AlphaFoldDB" id="A0A497E3M6"/>
<dbReference type="GO" id="GO:0000160">
    <property type="term" value="P:phosphorelay signal transduction system"/>
    <property type="evidence" value="ECO:0007669"/>
    <property type="project" value="InterPro"/>
</dbReference>
<dbReference type="CDD" id="cd00088">
    <property type="entry name" value="HPT"/>
    <property type="match status" value="1"/>
</dbReference>
<dbReference type="Gene3D" id="1.20.120.160">
    <property type="entry name" value="HPT domain"/>
    <property type="match status" value="2"/>
</dbReference>
<dbReference type="PROSITE" id="PS50894">
    <property type="entry name" value="HPT"/>
    <property type="match status" value="2"/>
</dbReference>
<organism evidence="3 4">
    <name type="scientific">Aerophobetes bacterium</name>
    <dbReference type="NCBI Taxonomy" id="2030807"/>
    <lineage>
        <taxon>Bacteria</taxon>
        <taxon>Candidatus Aerophobota</taxon>
    </lineage>
</organism>
<comment type="caution">
    <text evidence="3">The sequence shown here is derived from an EMBL/GenBank/DDBJ whole genome shotgun (WGS) entry which is preliminary data.</text>
</comment>
<sequence>MNEFLEDPAILGEFISESNEHLESLEPKLLQLEKEPDNLELLNDIFRSFHTIKGASSFLSLTQITKLSHKLENVLDELRRGKLKVTSEIIDLLFGGVDLLKALFEDLSSGERKRMERLCADSLKEVDEFIEEVEKKVKQVEPKKAKKKEDEAFEEEKEVFLEAAQQHLRNMQECLAKIEEKGWSPELVNALFRVFH</sequence>
<dbReference type="Proteomes" id="UP000279422">
    <property type="component" value="Unassembled WGS sequence"/>
</dbReference>
<dbReference type="SMART" id="SM00073">
    <property type="entry name" value="HPT"/>
    <property type="match status" value="1"/>
</dbReference>
<dbReference type="Pfam" id="PF01627">
    <property type="entry name" value="Hpt"/>
    <property type="match status" value="1"/>
</dbReference>
<feature type="non-terminal residue" evidence="3">
    <location>
        <position position="196"/>
    </location>
</feature>
<evidence type="ECO:0000259" key="2">
    <source>
        <dbReference type="PROSITE" id="PS50894"/>
    </source>
</evidence>
<reference evidence="3 4" key="1">
    <citation type="submission" date="2018-06" db="EMBL/GenBank/DDBJ databases">
        <title>Extensive metabolic versatility and redundancy in microbially diverse, dynamic hydrothermal sediments.</title>
        <authorList>
            <person name="Dombrowski N."/>
            <person name="Teske A."/>
            <person name="Baker B.J."/>
        </authorList>
    </citation>
    <scope>NUCLEOTIDE SEQUENCE [LARGE SCALE GENOMIC DNA]</scope>
    <source>
        <strain evidence="3">B47_G16</strain>
    </source>
</reference>
<protein>
    <recommendedName>
        <fullName evidence="2">HPt domain-containing protein</fullName>
    </recommendedName>
</protein>
<evidence type="ECO:0000256" key="1">
    <source>
        <dbReference type="PROSITE-ProRule" id="PRU00110"/>
    </source>
</evidence>
<proteinExistence type="predicted"/>
<name>A0A497E3M6_UNCAE</name>
<dbReference type="InterPro" id="IPR051315">
    <property type="entry name" value="Bact_Chemotaxis_CheA"/>
</dbReference>
<dbReference type="PANTHER" id="PTHR43395:SF10">
    <property type="entry name" value="CHEMOTAXIS PROTEIN CHEA"/>
    <property type="match status" value="1"/>
</dbReference>
<keyword evidence="1" id="KW-0597">Phosphoprotein</keyword>